<reference evidence="1" key="1">
    <citation type="submission" date="2011-11" db="EMBL/GenBank/DDBJ databases">
        <title>The Genome Sequence of Fusarium oxysporum PHW808.</title>
        <authorList>
            <consortium name="The Broad Institute Genome Sequencing Platform"/>
            <person name="Ma L.-J."/>
            <person name="Gale L.R."/>
            <person name="Schwartz D.C."/>
            <person name="Zhou S."/>
            <person name="Corby-Kistler H."/>
            <person name="Young S.K."/>
            <person name="Zeng Q."/>
            <person name="Gargeya S."/>
            <person name="Fitzgerald M."/>
            <person name="Haas B."/>
            <person name="Abouelleil A."/>
            <person name="Alvarado L."/>
            <person name="Arachchi H.M."/>
            <person name="Berlin A."/>
            <person name="Brown A."/>
            <person name="Chapman S.B."/>
            <person name="Chen Z."/>
            <person name="Dunbar C."/>
            <person name="Freedman E."/>
            <person name="Gearin G."/>
            <person name="Goldberg J."/>
            <person name="Griggs A."/>
            <person name="Gujja S."/>
            <person name="Heiman D."/>
            <person name="Howarth C."/>
            <person name="Larson L."/>
            <person name="Lui A."/>
            <person name="MacDonald P.J.P."/>
            <person name="Montmayeur A."/>
            <person name="Murphy C."/>
            <person name="Neiman D."/>
            <person name="Pearson M."/>
            <person name="Priest M."/>
            <person name="Roberts A."/>
            <person name="Saif S."/>
            <person name="Shea T."/>
            <person name="Shenoy N."/>
            <person name="Sisk P."/>
            <person name="Stolte C."/>
            <person name="Sykes S."/>
            <person name="Wortman J."/>
            <person name="Nusbaum C."/>
            <person name="Birren B."/>
        </authorList>
    </citation>
    <scope>NUCLEOTIDE SEQUENCE [LARGE SCALE GENOMIC DNA]</scope>
    <source>
        <strain evidence="1">54008</strain>
    </source>
</reference>
<gene>
    <name evidence="1" type="ORF">FOPG_13893</name>
</gene>
<protein>
    <submittedName>
        <fullName evidence="1">Uncharacterized protein</fullName>
    </submittedName>
</protein>
<name>X0HEL0_FUSOX</name>
<dbReference type="HOGENOM" id="CLU_1503512_0_0_1"/>
<evidence type="ECO:0000313" key="1">
    <source>
        <dbReference type="EMBL" id="EXL70286.1"/>
    </source>
</evidence>
<reference evidence="1" key="2">
    <citation type="submission" date="2014-03" db="EMBL/GenBank/DDBJ databases">
        <title>The Genome Annotation of Fusarium oxysporum PHW808.</title>
        <authorList>
            <consortium name="The Broad Institute Genomics Platform"/>
            <person name="Ma L.-J."/>
            <person name="Corby-Kistler H."/>
            <person name="Broz K."/>
            <person name="Gale L.R."/>
            <person name="Jonkers W."/>
            <person name="O'Donnell K."/>
            <person name="Ploetz R."/>
            <person name="Steinberg C."/>
            <person name="Schwartz D.C."/>
            <person name="VanEtten H."/>
            <person name="Zhou S."/>
            <person name="Young S.K."/>
            <person name="Zeng Q."/>
            <person name="Gargeya S."/>
            <person name="Fitzgerald M."/>
            <person name="Abouelleil A."/>
            <person name="Alvarado L."/>
            <person name="Chapman S.B."/>
            <person name="Gainer-Dewar J."/>
            <person name="Goldberg J."/>
            <person name="Griggs A."/>
            <person name="Gujja S."/>
            <person name="Hansen M."/>
            <person name="Howarth C."/>
            <person name="Imamovic A."/>
            <person name="Ireland A."/>
            <person name="Larimer J."/>
            <person name="McCowan C."/>
            <person name="Murphy C."/>
            <person name="Pearson M."/>
            <person name="Poon T.W."/>
            <person name="Priest M."/>
            <person name="Roberts A."/>
            <person name="Saif S."/>
            <person name="Shea T."/>
            <person name="Sykes S."/>
            <person name="Wortman J."/>
            <person name="Nusbaum C."/>
            <person name="Birren B."/>
        </authorList>
    </citation>
    <scope>NUCLEOTIDE SEQUENCE</scope>
    <source>
        <strain evidence="1">54008</strain>
    </source>
</reference>
<dbReference type="AlphaFoldDB" id="X0HEL0"/>
<sequence>MECLKLSPESAASLHGMSEAELRAVTGKGNSSDSDSEEDLKIRIYASYLLFEMSNSGNALEDAILWTKGGIVASPPDKGALNEWLDILATLLVILHHSQQLAGQIAEASSCDAMLNDIDLRMRLLKNQAARSMMRFEQSHLMEDINVAIAIVEHLIPMIDLNKSSRLQNNLGVMLHKRY</sequence>
<organism evidence="1">
    <name type="scientific">Fusarium oxysporum f. sp. conglutinans race 2 54008</name>
    <dbReference type="NCBI Taxonomy" id="1089457"/>
    <lineage>
        <taxon>Eukaryota</taxon>
        <taxon>Fungi</taxon>
        <taxon>Dikarya</taxon>
        <taxon>Ascomycota</taxon>
        <taxon>Pezizomycotina</taxon>
        <taxon>Sordariomycetes</taxon>
        <taxon>Hypocreomycetidae</taxon>
        <taxon>Hypocreales</taxon>
        <taxon>Nectriaceae</taxon>
        <taxon>Fusarium</taxon>
        <taxon>Fusarium oxysporum species complex</taxon>
    </lineage>
</organism>
<accession>X0HEL0</accession>
<proteinExistence type="predicted"/>
<dbReference type="EMBL" id="KK033243">
    <property type="protein sequence ID" value="EXL70286.1"/>
    <property type="molecule type" value="Genomic_DNA"/>
</dbReference>
<dbReference type="Proteomes" id="UP000030676">
    <property type="component" value="Unassembled WGS sequence"/>
</dbReference>